<reference evidence="1 2" key="1">
    <citation type="journal article" date="2022" name="G3 (Bethesda)">
        <title>Whole-genome sequence and methylome profiling of the almond [Prunus dulcis (Mill.) D.A. Webb] cultivar 'Nonpareil'.</title>
        <authorList>
            <person name="D'Amico-Willman K.M."/>
            <person name="Ouma W.Z."/>
            <person name="Meulia T."/>
            <person name="Sideli G.M."/>
            <person name="Gradziel T.M."/>
            <person name="Fresnedo-Ramirez J."/>
        </authorList>
    </citation>
    <scope>NUCLEOTIDE SEQUENCE [LARGE SCALE GENOMIC DNA]</scope>
    <source>
        <strain evidence="1">Clone GOH B32 T37-40</strain>
    </source>
</reference>
<keyword evidence="2" id="KW-1185">Reference proteome</keyword>
<dbReference type="AlphaFoldDB" id="A0AAD4V0W7"/>
<dbReference type="EMBL" id="JAJFAZ020000007">
    <property type="protein sequence ID" value="KAI5316460.1"/>
    <property type="molecule type" value="Genomic_DNA"/>
</dbReference>
<evidence type="ECO:0000313" key="2">
    <source>
        <dbReference type="Proteomes" id="UP001054821"/>
    </source>
</evidence>
<organism evidence="1 2">
    <name type="scientific">Prunus dulcis</name>
    <name type="common">Almond</name>
    <name type="synonym">Amygdalus dulcis</name>
    <dbReference type="NCBI Taxonomy" id="3755"/>
    <lineage>
        <taxon>Eukaryota</taxon>
        <taxon>Viridiplantae</taxon>
        <taxon>Streptophyta</taxon>
        <taxon>Embryophyta</taxon>
        <taxon>Tracheophyta</taxon>
        <taxon>Spermatophyta</taxon>
        <taxon>Magnoliopsida</taxon>
        <taxon>eudicotyledons</taxon>
        <taxon>Gunneridae</taxon>
        <taxon>Pentapetalae</taxon>
        <taxon>rosids</taxon>
        <taxon>fabids</taxon>
        <taxon>Rosales</taxon>
        <taxon>Rosaceae</taxon>
        <taxon>Amygdaloideae</taxon>
        <taxon>Amygdaleae</taxon>
        <taxon>Prunus</taxon>
    </lineage>
</organism>
<name>A0AAD4V0W7_PRUDU</name>
<sequence>MVALTVTALNMLWNNVLRRMTILTSGKLSRIRKQVMLVRLAMVTRYVALPPLAADMSGALPMSSSTLISPQSRAALGWRKWCHRTGPRFLRAP</sequence>
<protein>
    <submittedName>
        <fullName evidence="1">Uncharacterized protein</fullName>
    </submittedName>
</protein>
<accession>A0AAD4V0W7</accession>
<dbReference type="Proteomes" id="UP001054821">
    <property type="component" value="Chromosome 7"/>
</dbReference>
<gene>
    <name evidence="1" type="ORF">L3X38_036167</name>
</gene>
<comment type="caution">
    <text evidence="1">The sequence shown here is derived from an EMBL/GenBank/DDBJ whole genome shotgun (WGS) entry which is preliminary data.</text>
</comment>
<evidence type="ECO:0000313" key="1">
    <source>
        <dbReference type="EMBL" id="KAI5316460.1"/>
    </source>
</evidence>
<proteinExistence type="predicted"/>